<dbReference type="InterPro" id="IPR001965">
    <property type="entry name" value="Znf_PHD"/>
</dbReference>
<comment type="subcellular location">
    <subcellularLocation>
        <location evidence="1">Nucleus</location>
    </subcellularLocation>
</comment>
<dbReference type="Proteomes" id="UP000001593">
    <property type="component" value="Unassembled WGS sequence"/>
</dbReference>
<evidence type="ECO:0000256" key="7">
    <source>
        <dbReference type="ARBA" id="ARBA00023242"/>
    </source>
</evidence>
<evidence type="ECO:0000256" key="5">
    <source>
        <dbReference type="ARBA" id="ARBA00022833"/>
    </source>
</evidence>
<gene>
    <name evidence="10" type="ORF">NEMVEDRAFT_v1g121752</name>
</gene>
<keyword evidence="3" id="KW-0479">Metal-binding</keyword>
<dbReference type="GO" id="GO:0006325">
    <property type="term" value="P:chromatin organization"/>
    <property type="evidence" value="ECO:0007669"/>
    <property type="project" value="UniProtKB-KW"/>
</dbReference>
<keyword evidence="4" id="KW-0863">Zinc-finger</keyword>
<feature type="site" description="Histone H3K4me3 binding" evidence="8">
    <location>
        <position position="1"/>
    </location>
</feature>
<keyword evidence="11" id="KW-1185">Reference proteome</keyword>
<dbReference type="GO" id="GO:0008270">
    <property type="term" value="F:zinc ion binding"/>
    <property type="evidence" value="ECO:0007669"/>
    <property type="project" value="UniProtKB-KW"/>
</dbReference>
<keyword evidence="7" id="KW-0539">Nucleus</keyword>
<evidence type="ECO:0000256" key="8">
    <source>
        <dbReference type="PIRSR" id="PIRSR628651-50"/>
    </source>
</evidence>
<dbReference type="InterPro" id="IPR019787">
    <property type="entry name" value="Znf_PHD-finger"/>
</dbReference>
<dbReference type="SUPFAM" id="SSF57903">
    <property type="entry name" value="FYVE/PHD zinc finger"/>
    <property type="match status" value="1"/>
</dbReference>
<evidence type="ECO:0000256" key="1">
    <source>
        <dbReference type="ARBA" id="ARBA00004123"/>
    </source>
</evidence>
<feature type="domain" description="Zinc finger PHD-type" evidence="9">
    <location>
        <begin position="1"/>
        <end position="46"/>
    </location>
</feature>
<dbReference type="EMBL" id="DS469688">
    <property type="protein sequence ID" value="EDO35780.1"/>
    <property type="molecule type" value="Genomic_DNA"/>
</dbReference>
<dbReference type="HOGENOM" id="CLU_195566_1_0_1"/>
<dbReference type="PANTHER" id="PTHR10333:SF42">
    <property type="entry name" value="INHIBITOR OF GROWTH PROTEIN 5"/>
    <property type="match status" value="1"/>
</dbReference>
<dbReference type="InterPro" id="IPR013083">
    <property type="entry name" value="Znf_RING/FYVE/PHD"/>
</dbReference>
<dbReference type="InParanoid" id="A7SKJ2"/>
<dbReference type="PANTHER" id="PTHR10333">
    <property type="entry name" value="INHIBITOR OF GROWTH PROTEIN"/>
    <property type="match status" value="1"/>
</dbReference>
<keyword evidence="5" id="KW-0862">Zinc</keyword>
<reference evidence="10 11" key="1">
    <citation type="journal article" date="2007" name="Science">
        <title>Sea anemone genome reveals ancestral eumetazoan gene repertoire and genomic organization.</title>
        <authorList>
            <person name="Putnam N.H."/>
            <person name="Srivastava M."/>
            <person name="Hellsten U."/>
            <person name="Dirks B."/>
            <person name="Chapman J."/>
            <person name="Salamov A."/>
            <person name="Terry A."/>
            <person name="Shapiro H."/>
            <person name="Lindquist E."/>
            <person name="Kapitonov V.V."/>
            <person name="Jurka J."/>
            <person name="Genikhovich G."/>
            <person name="Grigoriev I.V."/>
            <person name="Lucas S.M."/>
            <person name="Steele R.E."/>
            <person name="Finnerty J.R."/>
            <person name="Technau U."/>
            <person name="Martindale M.Q."/>
            <person name="Rokhsar D.S."/>
        </authorList>
    </citation>
    <scope>NUCLEOTIDE SEQUENCE [LARGE SCALE GENOMIC DNA]</scope>
    <source>
        <strain evidence="11">CH2 X CH6</strain>
    </source>
</reference>
<dbReference type="PhylomeDB" id="A7SKJ2"/>
<dbReference type="Gene3D" id="3.30.40.10">
    <property type="entry name" value="Zinc/RING finger domain, C3HC4 (zinc finger)"/>
    <property type="match status" value="1"/>
</dbReference>
<comment type="similarity">
    <text evidence="2">Belongs to the ING family.</text>
</comment>
<evidence type="ECO:0000256" key="6">
    <source>
        <dbReference type="ARBA" id="ARBA00022853"/>
    </source>
</evidence>
<dbReference type="InterPro" id="IPR011011">
    <property type="entry name" value="Znf_FYVE_PHD"/>
</dbReference>
<dbReference type="SMART" id="SM00249">
    <property type="entry name" value="PHD"/>
    <property type="match status" value="1"/>
</dbReference>
<protein>
    <recommendedName>
        <fullName evidence="9">Zinc finger PHD-type domain-containing protein</fullName>
    </recommendedName>
</protein>
<dbReference type="STRING" id="45351.A7SKJ2"/>
<evidence type="ECO:0000256" key="3">
    <source>
        <dbReference type="ARBA" id="ARBA00022723"/>
    </source>
</evidence>
<evidence type="ECO:0000313" key="10">
    <source>
        <dbReference type="EMBL" id="EDO35780.1"/>
    </source>
</evidence>
<evidence type="ECO:0000313" key="11">
    <source>
        <dbReference type="Proteomes" id="UP000001593"/>
    </source>
</evidence>
<sequence>YCLCGQGESGEMIACDSPSCPIVWFHMDCIGMTTAPDGEWLCRVSKGQCT</sequence>
<keyword evidence="6" id="KW-0156">Chromatin regulator</keyword>
<proteinExistence type="inferred from homology"/>
<evidence type="ECO:0000259" key="9">
    <source>
        <dbReference type="SMART" id="SM00249"/>
    </source>
</evidence>
<dbReference type="eggNOG" id="KOG1973">
    <property type="taxonomic scope" value="Eukaryota"/>
</dbReference>
<name>A7SKJ2_NEMVE</name>
<feature type="site" description="Histone H3K4me3 binding" evidence="8">
    <location>
        <position position="24"/>
    </location>
</feature>
<feature type="site" description="Histone H3K4me3 binding" evidence="8">
    <location>
        <position position="16"/>
    </location>
</feature>
<dbReference type="AlphaFoldDB" id="A7SKJ2"/>
<accession>A7SKJ2</accession>
<evidence type="ECO:0000256" key="2">
    <source>
        <dbReference type="ARBA" id="ARBA00010210"/>
    </source>
</evidence>
<feature type="site" description="Histone H3K4me3 binding" evidence="8">
    <location>
        <position position="12"/>
    </location>
</feature>
<organism evidence="10 11">
    <name type="scientific">Nematostella vectensis</name>
    <name type="common">Starlet sea anemone</name>
    <dbReference type="NCBI Taxonomy" id="45351"/>
    <lineage>
        <taxon>Eukaryota</taxon>
        <taxon>Metazoa</taxon>
        <taxon>Cnidaria</taxon>
        <taxon>Anthozoa</taxon>
        <taxon>Hexacorallia</taxon>
        <taxon>Actiniaria</taxon>
        <taxon>Edwardsiidae</taxon>
        <taxon>Nematostella</taxon>
    </lineage>
</organism>
<feature type="non-terminal residue" evidence="10">
    <location>
        <position position="1"/>
    </location>
</feature>
<dbReference type="GO" id="GO:0005634">
    <property type="term" value="C:nucleus"/>
    <property type="evidence" value="ECO:0007669"/>
    <property type="project" value="UniProtKB-SubCell"/>
</dbReference>
<evidence type="ECO:0000256" key="4">
    <source>
        <dbReference type="ARBA" id="ARBA00022771"/>
    </source>
</evidence>
<dbReference type="InterPro" id="IPR028651">
    <property type="entry name" value="ING_fam"/>
</dbReference>
<dbReference type="Pfam" id="PF00628">
    <property type="entry name" value="PHD"/>
    <property type="match status" value="1"/>
</dbReference>